<accession>A0A150TCP8</accession>
<name>A0A150TCP8_SORCE</name>
<dbReference type="EMBL" id="JEME01003073">
    <property type="protein sequence ID" value="KYG02472.1"/>
    <property type="molecule type" value="Genomic_DNA"/>
</dbReference>
<proteinExistence type="predicted"/>
<dbReference type="Proteomes" id="UP000075502">
    <property type="component" value="Unassembled WGS sequence"/>
</dbReference>
<reference evidence="1 2" key="1">
    <citation type="submission" date="2014-02" db="EMBL/GenBank/DDBJ databases">
        <title>The small core and large imbalanced accessory genome model reveals a collaborative survival strategy of Sorangium cellulosum strains in nature.</title>
        <authorList>
            <person name="Han K."/>
            <person name="Peng R."/>
            <person name="Blom J."/>
            <person name="Li Y.-Z."/>
        </authorList>
    </citation>
    <scope>NUCLEOTIDE SEQUENCE [LARGE SCALE GENOMIC DNA]</scope>
    <source>
        <strain evidence="1 2">So0007-03</strain>
    </source>
</reference>
<evidence type="ECO:0000313" key="1">
    <source>
        <dbReference type="EMBL" id="KYG02472.1"/>
    </source>
</evidence>
<organism evidence="1 2">
    <name type="scientific">Sorangium cellulosum</name>
    <name type="common">Polyangium cellulosum</name>
    <dbReference type="NCBI Taxonomy" id="56"/>
    <lineage>
        <taxon>Bacteria</taxon>
        <taxon>Pseudomonadati</taxon>
        <taxon>Myxococcota</taxon>
        <taxon>Polyangia</taxon>
        <taxon>Polyangiales</taxon>
        <taxon>Polyangiaceae</taxon>
        <taxon>Sorangium</taxon>
    </lineage>
</organism>
<gene>
    <name evidence="1" type="ORF">BE21_54955</name>
</gene>
<comment type="caution">
    <text evidence="1">The sequence shown here is derived from an EMBL/GenBank/DDBJ whole genome shotgun (WGS) entry which is preliminary data.</text>
</comment>
<sequence>MRVATYGRLPESPVALEVFVVALSGEIPADEIDAFLDQERAALDSHPPPNATPKGPARRVAVGGRPAVVAEHELNKLETLTYLLVVGAHEVIVRSYAVPKRPSAWQGIKEKMVATIAAR</sequence>
<protein>
    <submittedName>
        <fullName evidence="1">Uncharacterized protein</fullName>
    </submittedName>
</protein>
<evidence type="ECO:0000313" key="2">
    <source>
        <dbReference type="Proteomes" id="UP000075502"/>
    </source>
</evidence>
<dbReference type="AlphaFoldDB" id="A0A150TCP8"/>